<dbReference type="InterPro" id="IPR011008">
    <property type="entry name" value="Dimeric_a/b-barrel"/>
</dbReference>
<proteinExistence type="predicted"/>
<dbReference type="InterPro" id="IPR009874">
    <property type="entry name" value="DUF1428"/>
</dbReference>
<sequence length="116" mass="12950">MSYIEGYVVAVPAASKDSYKSHANAAAKLLKEFGATRVVECWGDDVPDGKITDFRMSVKAKEDETVVFSWIEFPSKEIRNTAHSSMMSDPRMKAFSDMPFDGKRMIYGGFVPLLDV</sequence>
<comment type="caution">
    <text evidence="1">The sequence shown here is derived from an EMBL/GenBank/DDBJ whole genome shotgun (WGS) entry which is preliminary data.</text>
</comment>
<dbReference type="EMBL" id="JANWOI010000001">
    <property type="protein sequence ID" value="MDA5192966.1"/>
    <property type="molecule type" value="Genomic_DNA"/>
</dbReference>
<dbReference type="SUPFAM" id="SSF54909">
    <property type="entry name" value="Dimeric alpha+beta barrel"/>
    <property type="match status" value="1"/>
</dbReference>
<protein>
    <submittedName>
        <fullName evidence="1">DUF1428 family protein</fullName>
    </submittedName>
</protein>
<dbReference type="AlphaFoldDB" id="A0A9X3TVY5"/>
<gene>
    <name evidence="1" type="ORF">NYP16_03205</name>
</gene>
<keyword evidence="2" id="KW-1185">Reference proteome</keyword>
<dbReference type="Pfam" id="PF07237">
    <property type="entry name" value="DUF1428"/>
    <property type="match status" value="1"/>
</dbReference>
<organism evidence="1 2">
    <name type="scientific">Govanella unica</name>
    <dbReference type="NCBI Taxonomy" id="2975056"/>
    <lineage>
        <taxon>Bacteria</taxon>
        <taxon>Pseudomonadati</taxon>
        <taxon>Pseudomonadota</taxon>
        <taxon>Alphaproteobacteria</taxon>
        <taxon>Emcibacterales</taxon>
        <taxon>Govanellaceae</taxon>
        <taxon>Govanella</taxon>
    </lineage>
</organism>
<evidence type="ECO:0000313" key="2">
    <source>
        <dbReference type="Proteomes" id="UP001141619"/>
    </source>
</evidence>
<name>A0A9X3TVY5_9PROT</name>
<accession>A0A9X3TVY5</accession>
<reference evidence="1" key="1">
    <citation type="submission" date="2022-08" db="EMBL/GenBank/DDBJ databases">
        <authorList>
            <person name="Vandamme P."/>
            <person name="Hettiarachchi A."/>
            <person name="Peeters C."/>
            <person name="Cnockaert M."/>
            <person name="Carlier A."/>
        </authorList>
    </citation>
    <scope>NUCLEOTIDE SEQUENCE</scope>
    <source>
        <strain evidence="1">LMG 31809</strain>
    </source>
</reference>
<reference evidence="1" key="2">
    <citation type="journal article" date="2023" name="Syst. Appl. Microbiol.">
        <title>Govania unica gen. nov., sp. nov., a rare biosphere bacterium that represents a novel family in the class Alphaproteobacteria.</title>
        <authorList>
            <person name="Vandamme P."/>
            <person name="Peeters C."/>
            <person name="Hettiarachchi A."/>
            <person name="Cnockaert M."/>
            <person name="Carlier A."/>
        </authorList>
    </citation>
    <scope>NUCLEOTIDE SEQUENCE</scope>
    <source>
        <strain evidence="1">LMG 31809</strain>
    </source>
</reference>
<dbReference type="RefSeq" id="WP_274942667.1">
    <property type="nucleotide sequence ID" value="NZ_JANWOI010000001.1"/>
</dbReference>
<dbReference type="Proteomes" id="UP001141619">
    <property type="component" value="Unassembled WGS sequence"/>
</dbReference>
<evidence type="ECO:0000313" key="1">
    <source>
        <dbReference type="EMBL" id="MDA5192966.1"/>
    </source>
</evidence>
<dbReference type="PIRSF" id="PIRSF007028">
    <property type="entry name" value="UCP007028"/>
    <property type="match status" value="1"/>
</dbReference>
<dbReference type="Gene3D" id="3.30.70.100">
    <property type="match status" value="1"/>
</dbReference>